<gene>
    <name evidence="2" type="ORF">PPAR00522_LOCUS21697</name>
</gene>
<dbReference type="GO" id="GO:0000492">
    <property type="term" value="P:box C/D snoRNP assembly"/>
    <property type="evidence" value="ECO:0007669"/>
    <property type="project" value="InterPro"/>
</dbReference>
<name>A0A7S0VP48_9CHLO</name>
<dbReference type="InterPro" id="IPR027921">
    <property type="entry name" value="NOPCHAP1"/>
</dbReference>
<reference evidence="2" key="1">
    <citation type="submission" date="2021-01" db="EMBL/GenBank/DDBJ databases">
        <authorList>
            <person name="Corre E."/>
            <person name="Pelletier E."/>
            <person name="Niang G."/>
            <person name="Scheremetjew M."/>
            <person name="Finn R."/>
            <person name="Kale V."/>
            <person name="Holt S."/>
            <person name="Cochrane G."/>
            <person name="Meng A."/>
            <person name="Brown T."/>
            <person name="Cohen L."/>
        </authorList>
    </citation>
    <scope>NUCLEOTIDE SEQUENCE</scope>
    <source>
        <strain evidence="2">SAG 63-3</strain>
    </source>
</reference>
<dbReference type="GO" id="GO:0062064">
    <property type="term" value="F:box C/D methylation guide snoRNP complex binding"/>
    <property type="evidence" value="ECO:0007669"/>
    <property type="project" value="TreeGrafter"/>
</dbReference>
<dbReference type="PANTHER" id="PTHR28674">
    <property type="entry name" value="SIMILAR TO DNA SEGMENT, CHR 10, WAYNE STATE UNIVERSITY 102,-EXPRESSED"/>
    <property type="match status" value="1"/>
</dbReference>
<feature type="compositionally biased region" description="Acidic residues" evidence="1">
    <location>
        <begin position="124"/>
        <end position="142"/>
    </location>
</feature>
<sequence>MSEKNNARERLDVPAVTPLERSLLINKPEKPKFEPIRRSNLLDKLGQFMPQMEAANKKLEETIKANPANDFDIETLNSENDNYIEMDLACGILELKDMAGLKAAEAAMNGQSAIQIEKFSASDDGSDTESSDSEVMEEDASDGETRNVKKKAKKGSNKIVELS</sequence>
<accession>A0A7S0VP48</accession>
<dbReference type="PANTHER" id="PTHR28674:SF1">
    <property type="entry name" value="NOP PROTEIN CHAPERONE 1"/>
    <property type="match status" value="1"/>
</dbReference>
<dbReference type="Pfam" id="PF15370">
    <property type="entry name" value="NOPCHAP1"/>
    <property type="match status" value="1"/>
</dbReference>
<feature type="region of interest" description="Disordered" evidence="1">
    <location>
        <begin position="117"/>
        <end position="163"/>
    </location>
</feature>
<dbReference type="AlphaFoldDB" id="A0A7S0VP48"/>
<proteinExistence type="predicted"/>
<evidence type="ECO:0000256" key="1">
    <source>
        <dbReference type="SAM" id="MobiDB-lite"/>
    </source>
</evidence>
<dbReference type="EMBL" id="HBFM01033186">
    <property type="protein sequence ID" value="CAD8792203.1"/>
    <property type="molecule type" value="Transcribed_RNA"/>
</dbReference>
<evidence type="ECO:0000313" key="2">
    <source>
        <dbReference type="EMBL" id="CAD8792203.1"/>
    </source>
</evidence>
<organism evidence="2">
    <name type="scientific">Polytomella parva</name>
    <dbReference type="NCBI Taxonomy" id="51329"/>
    <lineage>
        <taxon>Eukaryota</taxon>
        <taxon>Viridiplantae</taxon>
        <taxon>Chlorophyta</taxon>
        <taxon>core chlorophytes</taxon>
        <taxon>Chlorophyceae</taxon>
        <taxon>CS clade</taxon>
        <taxon>Chlamydomonadales</taxon>
        <taxon>Chlamydomonadaceae</taxon>
        <taxon>Polytomella</taxon>
    </lineage>
</organism>
<protein>
    <submittedName>
        <fullName evidence="2">Uncharacterized protein</fullName>
    </submittedName>
</protein>